<protein>
    <submittedName>
        <fullName evidence="2">Uncharacterized protein</fullName>
    </submittedName>
</protein>
<dbReference type="OrthoDB" id="1557914at2759"/>
<gene>
    <name evidence="2" type="primary">LOC107831799</name>
</gene>
<dbReference type="OMA" id="CAKEMHS"/>
<organism evidence="2">
    <name type="scientific">Nicotiana tabacum</name>
    <name type="common">Common tobacco</name>
    <dbReference type="NCBI Taxonomy" id="4097"/>
    <lineage>
        <taxon>Eukaryota</taxon>
        <taxon>Viridiplantae</taxon>
        <taxon>Streptophyta</taxon>
        <taxon>Embryophyta</taxon>
        <taxon>Tracheophyta</taxon>
        <taxon>Spermatophyta</taxon>
        <taxon>Magnoliopsida</taxon>
        <taxon>eudicotyledons</taxon>
        <taxon>Gunneridae</taxon>
        <taxon>Pentapetalae</taxon>
        <taxon>asterids</taxon>
        <taxon>lamiids</taxon>
        <taxon>Solanales</taxon>
        <taxon>Solanaceae</taxon>
        <taxon>Nicotianoideae</taxon>
        <taxon>Nicotianeae</taxon>
        <taxon>Nicotiana</taxon>
    </lineage>
</organism>
<dbReference type="PaxDb" id="4097-A0A1S4DNR9"/>
<evidence type="ECO:0000313" key="2">
    <source>
        <dbReference type="RefSeq" id="XP_016515081.1"/>
    </source>
</evidence>
<accession>A0A1S4DNR9</accession>
<feature type="compositionally biased region" description="Polar residues" evidence="1">
    <location>
        <begin position="83"/>
        <end position="93"/>
    </location>
</feature>
<dbReference type="AlphaFoldDB" id="A0A1S4DNR9"/>
<dbReference type="PANTHER" id="PTHR38221:SF1">
    <property type="entry name" value="OVULE PROTEIN"/>
    <property type="match status" value="1"/>
</dbReference>
<dbReference type="RefSeq" id="XP_016515081.1">
    <property type="nucleotide sequence ID" value="XM_016659595.1"/>
</dbReference>
<dbReference type="KEGG" id="nta:107831799"/>
<proteinExistence type="predicted"/>
<feature type="region of interest" description="Disordered" evidence="1">
    <location>
        <begin position="196"/>
        <end position="235"/>
    </location>
</feature>
<reference evidence="2" key="1">
    <citation type="submission" date="2025-08" db="UniProtKB">
        <authorList>
            <consortium name="RefSeq"/>
        </authorList>
    </citation>
    <scope>IDENTIFICATION</scope>
</reference>
<evidence type="ECO:0000256" key="1">
    <source>
        <dbReference type="SAM" id="MobiDB-lite"/>
    </source>
</evidence>
<sequence length="381" mass="41779">MKEVKYPDLLAQIIKYCEPRPSAEEELQNCPLIHEYEKSPESSPSLKLTSSEPTGILMLSLPSSDSVSQSSPHDNEEFETPPEHNNSNSQPYFSGSDELKPSTSTAAVDFQHNDDDTDAVNHDNSAAVDLGNDSDDLGFEGRMLKRIRVSDEDLDVKSSVRRLDEKGPIMIEIDQTQDVDTEVVIECEENVKVNERGIEGNADSSTVKMSERGEEEGDRGEKRENGERGVDDNEKLNGVGYVEMHLNGMKDGISRGDGGGRGVESMNLDENDKLNGVCAKEMHSNGITESVGAGVSGCGGVEGRRELPLSMRGGDKDVGLVEEVGRRIVKNTRFKDLVETFSMVVGDVSGGDKNVDFFETAKARGLSFPRPRWWPLEGFSD</sequence>
<feature type="compositionally biased region" description="Polar residues" evidence="1">
    <location>
        <begin position="41"/>
        <end position="53"/>
    </location>
</feature>
<feature type="compositionally biased region" description="Basic and acidic residues" evidence="1">
    <location>
        <begin position="219"/>
        <end position="235"/>
    </location>
</feature>
<name>A0A1S4DNR9_TOBAC</name>
<feature type="compositionally biased region" description="Low complexity" evidence="1">
    <location>
        <begin position="57"/>
        <end position="71"/>
    </location>
</feature>
<dbReference type="PANTHER" id="PTHR38221">
    <property type="entry name" value="BNAA04G14260D PROTEIN"/>
    <property type="match status" value="1"/>
</dbReference>
<feature type="region of interest" description="Disordered" evidence="1">
    <location>
        <begin position="35"/>
        <end position="137"/>
    </location>
</feature>